<reference evidence="4" key="2">
    <citation type="submission" date="2015-01" db="EMBL/GenBank/DDBJ databases">
        <title>Evolutionary Origins and Diversification of the Mycorrhizal Mutualists.</title>
        <authorList>
            <consortium name="DOE Joint Genome Institute"/>
            <consortium name="Mycorrhizal Genomics Consortium"/>
            <person name="Kohler A."/>
            <person name="Kuo A."/>
            <person name="Nagy L.G."/>
            <person name="Floudas D."/>
            <person name="Copeland A."/>
            <person name="Barry K.W."/>
            <person name="Cichocki N."/>
            <person name="Veneault-Fourrey C."/>
            <person name="LaButti K."/>
            <person name="Lindquist E.A."/>
            <person name="Lipzen A."/>
            <person name="Lundell T."/>
            <person name="Morin E."/>
            <person name="Murat C."/>
            <person name="Riley R."/>
            <person name="Ohm R."/>
            <person name="Sun H."/>
            <person name="Tunlid A."/>
            <person name="Henrissat B."/>
            <person name="Grigoriev I.V."/>
            <person name="Hibbett D.S."/>
            <person name="Martin F."/>
        </authorList>
    </citation>
    <scope>NUCLEOTIDE SEQUENCE [LARGE SCALE GENOMIC DNA]</scope>
    <source>
        <strain evidence="4">MAFF 305830</strain>
    </source>
</reference>
<feature type="compositionally biased region" description="Basic residues" evidence="1">
    <location>
        <begin position="1"/>
        <end position="30"/>
    </location>
</feature>
<feature type="region of interest" description="Disordered" evidence="1">
    <location>
        <begin position="171"/>
        <end position="214"/>
    </location>
</feature>
<feature type="region of interest" description="Disordered" evidence="1">
    <location>
        <begin position="491"/>
        <end position="596"/>
    </location>
</feature>
<keyword evidence="2" id="KW-0472">Membrane</keyword>
<feature type="compositionally biased region" description="Pro residues" evidence="1">
    <location>
        <begin position="408"/>
        <end position="418"/>
    </location>
</feature>
<sequence length="596" mass="64258">MAYHRSSHNARALSRRFHHRRARQKRGIRHAKAEPTPHDSNNFGQAVIIQPGGGMELRPMVGVPTTMSDMYSEIYDQGSTIEDTQTQESQPTLYHGQTPPTQPQASGLASRTGASANEAPNVDATGTDTTRDSPQPTAHPMPVQASVHHPATPPAIMSLVVSPITASAPPLLSGHASSHSTRSTSSTQTTSESSVDPTSTASDAADASPSLSQNPPIIVGILMASLIGLAAMIALVSWLTRSSRRRRRNRMENTKSEVGSISTEAGQPSFAEKEVEESEFEYSQSNRIEPPVPVYTEPQPAVFSHENYPNGDDLYNSMHTPSGAYLPSLPTIKTGPPRNGLNGPVKAQASSYYPQPRGIHKSSWQDAPQFLKLDDTDMVGIPAHKNQQALSDPVIKNDNIPDSTHNIQPPPAEMPPPGFSWANAFRHNLVSALDVVKHATSAKISQPPSTSNQSDPSTSSEDKFTPLALRPARQSLGRFPLQDVQVDDNLTFGTGWTPKGSRTSSTNSSRTGSEDRSDHKGTLGRFSFEQRMGRGKGAEVERRPGRKMNSRLAVHSTALSRRRSGMASGSGSSVHSTTSSESASDVTMRKRRPGVE</sequence>
<feature type="compositionally biased region" description="Low complexity" evidence="1">
    <location>
        <begin position="177"/>
        <end position="212"/>
    </location>
</feature>
<feature type="region of interest" description="Disordered" evidence="1">
    <location>
        <begin position="440"/>
        <end position="463"/>
    </location>
</feature>
<evidence type="ECO:0000256" key="1">
    <source>
        <dbReference type="SAM" id="MobiDB-lite"/>
    </source>
</evidence>
<feature type="compositionally biased region" description="Polar residues" evidence="1">
    <location>
        <begin position="103"/>
        <end position="115"/>
    </location>
</feature>
<keyword evidence="2" id="KW-0812">Transmembrane</keyword>
<organism evidence="3 4">
    <name type="scientific">Serendipita vermifera MAFF 305830</name>
    <dbReference type="NCBI Taxonomy" id="933852"/>
    <lineage>
        <taxon>Eukaryota</taxon>
        <taxon>Fungi</taxon>
        <taxon>Dikarya</taxon>
        <taxon>Basidiomycota</taxon>
        <taxon>Agaricomycotina</taxon>
        <taxon>Agaricomycetes</taxon>
        <taxon>Sebacinales</taxon>
        <taxon>Serendipitaceae</taxon>
        <taxon>Serendipita</taxon>
    </lineage>
</organism>
<dbReference type="AlphaFoldDB" id="A0A0C3AGY6"/>
<gene>
    <name evidence="3" type="ORF">M408DRAFT_332097</name>
</gene>
<feature type="compositionally biased region" description="Basic and acidic residues" evidence="1">
    <location>
        <begin position="512"/>
        <end position="521"/>
    </location>
</feature>
<accession>A0A0C3AGY6</accession>
<evidence type="ECO:0000313" key="4">
    <source>
        <dbReference type="Proteomes" id="UP000054097"/>
    </source>
</evidence>
<evidence type="ECO:0000313" key="3">
    <source>
        <dbReference type="EMBL" id="KIM23920.1"/>
    </source>
</evidence>
<evidence type="ECO:0000256" key="2">
    <source>
        <dbReference type="SAM" id="Phobius"/>
    </source>
</evidence>
<keyword evidence="2" id="KW-1133">Transmembrane helix</keyword>
<protein>
    <submittedName>
        <fullName evidence="3">Uncharacterized protein</fullName>
    </submittedName>
</protein>
<name>A0A0C3AGY6_SERVB</name>
<feature type="transmembrane region" description="Helical" evidence="2">
    <location>
        <begin position="217"/>
        <end position="240"/>
    </location>
</feature>
<feature type="compositionally biased region" description="Polar residues" evidence="1">
    <location>
        <begin position="124"/>
        <end position="136"/>
    </location>
</feature>
<feature type="compositionally biased region" description="Low complexity" evidence="1">
    <location>
        <begin position="500"/>
        <end position="511"/>
    </location>
</feature>
<feature type="compositionally biased region" description="Low complexity" evidence="1">
    <location>
        <begin position="565"/>
        <end position="584"/>
    </location>
</feature>
<feature type="region of interest" description="Disordered" evidence="1">
    <location>
        <begin position="1"/>
        <end position="44"/>
    </location>
</feature>
<reference evidence="3 4" key="1">
    <citation type="submission" date="2014-04" db="EMBL/GenBank/DDBJ databases">
        <authorList>
            <consortium name="DOE Joint Genome Institute"/>
            <person name="Kuo A."/>
            <person name="Zuccaro A."/>
            <person name="Kohler A."/>
            <person name="Nagy L.G."/>
            <person name="Floudas D."/>
            <person name="Copeland A."/>
            <person name="Barry K.W."/>
            <person name="Cichocki N."/>
            <person name="Veneault-Fourrey C."/>
            <person name="LaButti K."/>
            <person name="Lindquist E.A."/>
            <person name="Lipzen A."/>
            <person name="Lundell T."/>
            <person name="Morin E."/>
            <person name="Murat C."/>
            <person name="Sun H."/>
            <person name="Tunlid A."/>
            <person name="Henrissat B."/>
            <person name="Grigoriev I.V."/>
            <person name="Hibbett D.S."/>
            <person name="Martin F."/>
            <person name="Nordberg H.P."/>
            <person name="Cantor M.N."/>
            <person name="Hua S.X."/>
        </authorList>
    </citation>
    <scope>NUCLEOTIDE SEQUENCE [LARGE SCALE GENOMIC DNA]</scope>
    <source>
        <strain evidence="3 4">MAFF 305830</strain>
    </source>
</reference>
<feature type="compositionally biased region" description="Polar residues" evidence="1">
    <location>
        <begin position="256"/>
        <end position="266"/>
    </location>
</feature>
<feature type="region of interest" description="Disordered" evidence="1">
    <location>
        <begin position="244"/>
        <end position="293"/>
    </location>
</feature>
<dbReference type="Proteomes" id="UP000054097">
    <property type="component" value="Unassembled WGS sequence"/>
</dbReference>
<feature type="compositionally biased region" description="Low complexity" evidence="1">
    <location>
        <begin position="445"/>
        <end position="459"/>
    </location>
</feature>
<keyword evidence="4" id="KW-1185">Reference proteome</keyword>
<proteinExistence type="predicted"/>
<feature type="region of interest" description="Disordered" evidence="1">
    <location>
        <begin position="398"/>
        <end position="420"/>
    </location>
</feature>
<dbReference type="HOGENOM" id="CLU_457955_0_0_1"/>
<dbReference type="EMBL" id="KN824330">
    <property type="protein sequence ID" value="KIM23920.1"/>
    <property type="molecule type" value="Genomic_DNA"/>
</dbReference>
<feature type="region of interest" description="Disordered" evidence="1">
    <location>
        <begin position="82"/>
        <end position="149"/>
    </location>
</feature>
<feature type="compositionally biased region" description="Polar residues" evidence="1">
    <location>
        <begin position="82"/>
        <end position="92"/>
    </location>
</feature>